<evidence type="ECO:0000313" key="2">
    <source>
        <dbReference type="EMBL" id="KAJ3034699.1"/>
    </source>
</evidence>
<feature type="compositionally biased region" description="Polar residues" evidence="1">
    <location>
        <begin position="130"/>
        <end position="143"/>
    </location>
</feature>
<evidence type="ECO:0000256" key="1">
    <source>
        <dbReference type="SAM" id="MobiDB-lite"/>
    </source>
</evidence>
<organism evidence="2 3">
    <name type="scientific">Rhizophlyctis rosea</name>
    <dbReference type="NCBI Taxonomy" id="64517"/>
    <lineage>
        <taxon>Eukaryota</taxon>
        <taxon>Fungi</taxon>
        <taxon>Fungi incertae sedis</taxon>
        <taxon>Chytridiomycota</taxon>
        <taxon>Chytridiomycota incertae sedis</taxon>
        <taxon>Chytridiomycetes</taxon>
        <taxon>Rhizophlyctidales</taxon>
        <taxon>Rhizophlyctidaceae</taxon>
        <taxon>Rhizophlyctis</taxon>
    </lineage>
</organism>
<feature type="non-terminal residue" evidence="2">
    <location>
        <position position="1"/>
    </location>
</feature>
<dbReference type="AlphaFoldDB" id="A0AAD5S323"/>
<accession>A0AAD5S323</accession>
<feature type="region of interest" description="Disordered" evidence="1">
    <location>
        <begin position="111"/>
        <end position="167"/>
    </location>
</feature>
<protein>
    <submittedName>
        <fullName evidence="2">Uncharacterized protein</fullName>
    </submittedName>
</protein>
<dbReference type="Proteomes" id="UP001212841">
    <property type="component" value="Unassembled WGS sequence"/>
</dbReference>
<evidence type="ECO:0000313" key="3">
    <source>
        <dbReference type="Proteomes" id="UP001212841"/>
    </source>
</evidence>
<feature type="compositionally biased region" description="Low complexity" evidence="1">
    <location>
        <begin position="113"/>
        <end position="124"/>
    </location>
</feature>
<sequence length="167" mass="18703">MNGGEAEGTSKGIGDSSKQALFGNQEYTLEEAWQHRDKAIREFAMAYCFLLLLVSRNTQEPAKERMYFEYIYALSREVIVTVVSLPAFSTLLDTELNRLFRSDLFCGSDIDDSTSPSSTESPSPRASRLANRNTIDRPTTPKISHTRHRTSVRPDSSNGSGSRLMSR</sequence>
<name>A0AAD5S323_9FUNG</name>
<reference evidence="2" key="1">
    <citation type="submission" date="2020-05" db="EMBL/GenBank/DDBJ databases">
        <title>Phylogenomic resolution of chytrid fungi.</title>
        <authorList>
            <person name="Stajich J.E."/>
            <person name="Amses K."/>
            <person name="Simmons R."/>
            <person name="Seto K."/>
            <person name="Myers J."/>
            <person name="Bonds A."/>
            <person name="Quandt C.A."/>
            <person name="Barry K."/>
            <person name="Liu P."/>
            <person name="Grigoriev I."/>
            <person name="Longcore J.E."/>
            <person name="James T.Y."/>
        </authorList>
    </citation>
    <scope>NUCLEOTIDE SEQUENCE</scope>
    <source>
        <strain evidence="2">JEL0318</strain>
    </source>
</reference>
<keyword evidence="3" id="KW-1185">Reference proteome</keyword>
<dbReference type="EMBL" id="JADGJD010002129">
    <property type="protein sequence ID" value="KAJ3034699.1"/>
    <property type="molecule type" value="Genomic_DNA"/>
</dbReference>
<gene>
    <name evidence="2" type="ORF">HK097_004416</name>
</gene>
<feature type="compositionally biased region" description="Polar residues" evidence="1">
    <location>
        <begin position="153"/>
        <end position="167"/>
    </location>
</feature>
<comment type="caution">
    <text evidence="2">The sequence shown here is derived from an EMBL/GenBank/DDBJ whole genome shotgun (WGS) entry which is preliminary data.</text>
</comment>
<proteinExistence type="predicted"/>